<sequence>MKKFLIITLAAVLLLVCAAASGWWWLTSTQSGARWLLERAAGVAPSLAWEDMEGDLRSGIVLRGVQIDEAGVQADLDRLQLAVRIHLPPSPRVDVRWLRASGGQVHLAASDDEKPDDESPLVLPDLTSPIDVRVRELTLSDFRVHPPASDAPVVIERVHLVARAGERLEIETLEVELPELAASLSGDWGLSEPFAGRLVLDADYSIPDGPTQALNAVVEGDLSELTIDLEADGPAGLDGQLVLREPLNQIDAELALAGRLGDWPDVDLAVEDFELDAQGSPQDWRLDVDGRAVGEGLPDNRWRFELAGDLERIELREGRLEAFGGQVALTGNVDLSAGPRARLRMDAEALDLSPLSPEWPDAARLSGGFDLDASPGRITVEDLQFAAPPTSLALQGSGNWSPESDELAADLQWTELDWPPLAEGENRLFQSRSGTLRLSGRLSDWQMELDAILQLLDQPELQVEASASGDQSAAEIERLVADAGSAGAIETSGRVQLKPSLGGNLDLELRGLDSGRFARNWPGRIDADLGLQAQSLDSIALDLRRLDGELRNQPISGQGRISLREDAPRAGNLRLRFGDNSLQVDSADGRDWQLALDATALRQFMPELSGRLALDGQFDVASGSGRLTGTLSEAGWGDIGLESAELETDLTWLGDRPSAQLNLQMAELDLNPWERIEALELSLDGDCDDHEAQLNLTGERGSVDLGATGRLDSCTLSEVSAWAGSLDDLYLGNTIAGDWTLAEPMALNVAAGSVRADRGCLVEAAEREGRICLRSLEVAEAGRVAIGIEEVPMDLLLVPLDPVFNLTTPLSGELEAGWSGADGLDRLAGELRLGEGVIQPLGTDTSLLGIDSVRLRLDPEPGFLRVSLEAALEGESRFSGQAQLVDLKDLSSATVDAEARLSLPDIGVFNRLVPDLDQVGGRLDGRIQLAGALLGPGLDGHLELSEGLVVNAPLGLRIEDIGLRLEATETSADLSGSLRSGDGQATVSGDLDLVDDQWQLDSTLTGDDFVFADVDWLRLRASPDIRLQRSGDGLTSIDGDIRIDRLRAGVPPGTAERVTTSDDVRVRGETEQEQEAPEIARQLQGRLGLDLGDDARLAAVGMEARLAGALEMTWERQSITPRARGMIRIPEGSYRAYGQNLEIDDGEILFTGRAIDDPGLDIEAVRDIFGDPQVEAAGVRIRGSARDPRITLFTDPPTSEEKALAYVVTGADFDHAAGQAAVSVGFYLLPRLFVSYGIGLFEAGNVLSGRYELSRRWGVRVVSGERDTGVDLSYAIDR</sequence>
<evidence type="ECO:0000256" key="1">
    <source>
        <dbReference type="ARBA" id="ARBA00004167"/>
    </source>
</evidence>
<keyword evidence="3" id="KW-1133">Transmembrane helix</keyword>
<gene>
    <name evidence="6" type="ORF">G3I74_08590</name>
</gene>
<dbReference type="EMBL" id="JAAGSC010000040">
    <property type="protein sequence ID" value="NDY95783.1"/>
    <property type="molecule type" value="Genomic_DNA"/>
</dbReference>
<accession>A0A845UVC3</accession>
<proteinExistence type="predicted"/>
<feature type="domain" description="Translocation and assembly module TamB C-terminal" evidence="5">
    <location>
        <begin position="980"/>
        <end position="1210"/>
    </location>
</feature>
<dbReference type="InterPro" id="IPR007452">
    <property type="entry name" value="TamB_C"/>
</dbReference>
<evidence type="ECO:0000259" key="5">
    <source>
        <dbReference type="Pfam" id="PF04357"/>
    </source>
</evidence>
<dbReference type="GO" id="GO:0097347">
    <property type="term" value="C:TAM protein secretion complex"/>
    <property type="evidence" value="ECO:0007669"/>
    <property type="project" value="TreeGrafter"/>
</dbReference>
<dbReference type="PANTHER" id="PTHR36985:SF1">
    <property type="entry name" value="TRANSLOCATION AND ASSEMBLY MODULE SUBUNIT TAMB"/>
    <property type="match status" value="1"/>
</dbReference>
<dbReference type="AlphaFoldDB" id="A0A845UVC3"/>
<feature type="domain" description="Translocation and assembly module TamB C-terminal" evidence="5">
    <location>
        <begin position="1218"/>
        <end position="1277"/>
    </location>
</feature>
<reference evidence="6 7" key="1">
    <citation type="submission" date="2020-02" db="EMBL/GenBank/DDBJ databases">
        <authorList>
            <person name="Zhang X.-Y."/>
        </authorList>
    </citation>
    <scope>NUCLEOTIDE SEQUENCE [LARGE SCALE GENOMIC DNA]</scope>
    <source>
        <strain evidence="6 7">C33</strain>
    </source>
</reference>
<evidence type="ECO:0000313" key="7">
    <source>
        <dbReference type="Proteomes" id="UP000484885"/>
    </source>
</evidence>
<evidence type="ECO:0000313" key="6">
    <source>
        <dbReference type="EMBL" id="NDY95783.1"/>
    </source>
</evidence>
<dbReference type="GO" id="GO:0009306">
    <property type="term" value="P:protein secretion"/>
    <property type="evidence" value="ECO:0007669"/>
    <property type="project" value="InterPro"/>
</dbReference>
<dbReference type="PANTHER" id="PTHR36985">
    <property type="entry name" value="TRANSLOCATION AND ASSEMBLY MODULE SUBUNIT TAMB"/>
    <property type="match status" value="1"/>
</dbReference>
<keyword evidence="2" id="KW-0812">Transmembrane</keyword>
<dbReference type="Pfam" id="PF04357">
    <property type="entry name" value="TamB"/>
    <property type="match status" value="2"/>
</dbReference>
<organism evidence="6 7">
    <name type="scientific">Wenzhouxiangella limi</name>
    <dbReference type="NCBI Taxonomy" id="2707351"/>
    <lineage>
        <taxon>Bacteria</taxon>
        <taxon>Pseudomonadati</taxon>
        <taxon>Pseudomonadota</taxon>
        <taxon>Gammaproteobacteria</taxon>
        <taxon>Chromatiales</taxon>
        <taxon>Wenzhouxiangellaceae</taxon>
        <taxon>Wenzhouxiangella</taxon>
    </lineage>
</organism>
<dbReference type="Proteomes" id="UP000484885">
    <property type="component" value="Unassembled WGS sequence"/>
</dbReference>
<protein>
    <recommendedName>
        <fullName evidence="5">Translocation and assembly module TamB C-terminal domain-containing protein</fullName>
    </recommendedName>
</protein>
<dbReference type="RefSeq" id="WP_164211164.1">
    <property type="nucleotide sequence ID" value="NZ_JAAGSC010000040.1"/>
</dbReference>
<evidence type="ECO:0000256" key="4">
    <source>
        <dbReference type="ARBA" id="ARBA00023136"/>
    </source>
</evidence>
<comment type="subcellular location">
    <subcellularLocation>
        <location evidence="1">Membrane</location>
        <topology evidence="1">Single-pass membrane protein</topology>
    </subcellularLocation>
</comment>
<evidence type="ECO:0000256" key="3">
    <source>
        <dbReference type="ARBA" id="ARBA00022989"/>
    </source>
</evidence>
<evidence type="ECO:0000256" key="2">
    <source>
        <dbReference type="ARBA" id="ARBA00022692"/>
    </source>
</evidence>
<keyword evidence="4" id="KW-0472">Membrane</keyword>
<dbReference type="GO" id="GO:0005886">
    <property type="term" value="C:plasma membrane"/>
    <property type="evidence" value="ECO:0007669"/>
    <property type="project" value="InterPro"/>
</dbReference>
<comment type="caution">
    <text evidence="6">The sequence shown here is derived from an EMBL/GenBank/DDBJ whole genome shotgun (WGS) entry which is preliminary data.</text>
</comment>
<name>A0A845UVC3_9GAMM</name>
<keyword evidence="7" id="KW-1185">Reference proteome</keyword>